<dbReference type="InterPro" id="IPR000845">
    <property type="entry name" value="Nucleoside_phosphorylase_d"/>
</dbReference>
<feature type="region of interest" description="Disordered" evidence="1">
    <location>
        <begin position="451"/>
        <end position="473"/>
    </location>
</feature>
<feature type="compositionally biased region" description="Low complexity" evidence="1">
    <location>
        <begin position="462"/>
        <end position="473"/>
    </location>
</feature>
<dbReference type="GO" id="GO:0009116">
    <property type="term" value="P:nucleoside metabolic process"/>
    <property type="evidence" value="ECO:0007669"/>
    <property type="project" value="InterPro"/>
</dbReference>
<gene>
    <name evidence="3" type="ORF">VFPPC_04080</name>
</gene>
<evidence type="ECO:0000313" key="3">
    <source>
        <dbReference type="EMBL" id="OAQ67727.1"/>
    </source>
</evidence>
<dbReference type="PANTHER" id="PTHR46082">
    <property type="entry name" value="ATP/GTP-BINDING PROTEIN-RELATED"/>
    <property type="match status" value="1"/>
</dbReference>
<dbReference type="GeneID" id="28847483"/>
<evidence type="ECO:0000313" key="4">
    <source>
        <dbReference type="Proteomes" id="UP000078397"/>
    </source>
</evidence>
<dbReference type="OrthoDB" id="20872at2759"/>
<dbReference type="RefSeq" id="XP_018144577.1">
    <property type="nucleotide sequence ID" value="XM_018283489.1"/>
</dbReference>
<dbReference type="Proteomes" id="UP000078397">
    <property type="component" value="Unassembled WGS sequence"/>
</dbReference>
<dbReference type="GO" id="GO:0003824">
    <property type="term" value="F:catalytic activity"/>
    <property type="evidence" value="ECO:0007669"/>
    <property type="project" value="InterPro"/>
</dbReference>
<dbReference type="Gene3D" id="3.40.50.1580">
    <property type="entry name" value="Nucleoside phosphorylase domain"/>
    <property type="match status" value="1"/>
</dbReference>
<accession>A0A179FQT7</accession>
<organism evidence="3 4">
    <name type="scientific">Pochonia chlamydosporia 170</name>
    <dbReference type="NCBI Taxonomy" id="1380566"/>
    <lineage>
        <taxon>Eukaryota</taxon>
        <taxon>Fungi</taxon>
        <taxon>Dikarya</taxon>
        <taxon>Ascomycota</taxon>
        <taxon>Pezizomycotina</taxon>
        <taxon>Sordariomycetes</taxon>
        <taxon>Hypocreomycetidae</taxon>
        <taxon>Hypocreales</taxon>
        <taxon>Clavicipitaceae</taxon>
        <taxon>Pochonia</taxon>
    </lineage>
</organism>
<dbReference type="PANTHER" id="PTHR46082:SF11">
    <property type="entry name" value="AAA+ ATPASE DOMAIN-CONTAINING PROTEIN-RELATED"/>
    <property type="match status" value="1"/>
</dbReference>
<comment type="caution">
    <text evidence="3">The sequence shown here is derived from an EMBL/GenBank/DDBJ whole genome shotgun (WGS) entry which is preliminary data.</text>
</comment>
<dbReference type="STRING" id="1380566.A0A179FQT7"/>
<dbReference type="SUPFAM" id="SSF53167">
    <property type="entry name" value="Purine and uridine phosphorylases"/>
    <property type="match status" value="1"/>
</dbReference>
<dbReference type="Pfam" id="PF01048">
    <property type="entry name" value="PNP_UDP_1"/>
    <property type="match status" value="1"/>
</dbReference>
<protein>
    <submittedName>
        <fullName evidence="3">Pfs domain-containing protein</fullName>
    </submittedName>
</protein>
<feature type="region of interest" description="Disordered" evidence="1">
    <location>
        <begin position="371"/>
        <end position="393"/>
    </location>
</feature>
<evidence type="ECO:0000259" key="2">
    <source>
        <dbReference type="Pfam" id="PF01048"/>
    </source>
</evidence>
<dbReference type="EMBL" id="LSBJ02000003">
    <property type="protein sequence ID" value="OAQ67727.1"/>
    <property type="molecule type" value="Genomic_DNA"/>
</dbReference>
<sequence length="473" mass="52107">MVKRGISRSRRMRGVRNGKRKHIQCDARNEESDDHKRQRHDKDKSNDKLDDQVRNATIIPHDKYYIGWICALDIELTAATAMLDVAHGPHPQPENDINNYTLGSISGHNVVIACLPFNSYGTNTAAIVATHMRRTFSSICVWLLVGIGGGVPGKVDIRLGDIVVSTRVLQSDLGKIEKDGQLHQTGLACAPSQGLMTAVATMKAKHRKSTNELSRILQNLREGPCMTDFASPGVESDLLFDSNYEHESLMRENCDACDRSRLVHRNTRVDEKPMVHYGIIASSNQLIRHARTRDQVVQIADNICFEMEAAGLMDSYSSLVIRGISDYSDSHKNKQWQGYAAAAAAAYAKELLSIIPLKERQESEIRRGISTTRGVTARHSRNNSPDTETPGKAHRIKDIKAGQNAKLVFHSDDSPLNVSGVSAGDNAIEFFGSGGHLLLRELLHGPIRAKAPAAEETVQEETTISTSNSKSTS</sequence>
<name>A0A179FQT7_METCM</name>
<dbReference type="KEGG" id="pchm:VFPPC_04080"/>
<keyword evidence="4" id="KW-1185">Reference proteome</keyword>
<feature type="domain" description="Nucleoside phosphorylase" evidence="2">
    <location>
        <begin position="66"/>
        <end position="330"/>
    </location>
</feature>
<dbReference type="InterPro" id="IPR053137">
    <property type="entry name" value="NLR-like"/>
</dbReference>
<feature type="compositionally biased region" description="Basic and acidic residues" evidence="1">
    <location>
        <begin position="23"/>
        <end position="49"/>
    </location>
</feature>
<proteinExistence type="predicted"/>
<reference evidence="3 4" key="1">
    <citation type="journal article" date="2016" name="PLoS Pathog.">
        <title>Biosynthesis of antibiotic leucinostatins in bio-control fungus Purpureocillium lilacinum and their inhibition on phytophthora revealed by genome mining.</title>
        <authorList>
            <person name="Wang G."/>
            <person name="Liu Z."/>
            <person name="Lin R."/>
            <person name="Li E."/>
            <person name="Mao Z."/>
            <person name="Ling J."/>
            <person name="Yang Y."/>
            <person name="Yin W.B."/>
            <person name="Xie B."/>
        </authorList>
    </citation>
    <scope>NUCLEOTIDE SEQUENCE [LARGE SCALE GENOMIC DNA]</scope>
    <source>
        <strain evidence="3">170</strain>
    </source>
</reference>
<dbReference type="InterPro" id="IPR035994">
    <property type="entry name" value="Nucleoside_phosphorylase_sf"/>
</dbReference>
<evidence type="ECO:0000256" key="1">
    <source>
        <dbReference type="SAM" id="MobiDB-lite"/>
    </source>
</evidence>
<feature type="region of interest" description="Disordered" evidence="1">
    <location>
        <begin position="1"/>
        <end position="49"/>
    </location>
</feature>
<dbReference type="AlphaFoldDB" id="A0A179FQT7"/>
<feature type="compositionally biased region" description="Basic residues" evidence="1">
    <location>
        <begin position="1"/>
        <end position="22"/>
    </location>
</feature>